<evidence type="ECO:0000256" key="1">
    <source>
        <dbReference type="SAM" id="Phobius"/>
    </source>
</evidence>
<dbReference type="AlphaFoldDB" id="A0A9D1MTG8"/>
<protein>
    <submittedName>
        <fullName evidence="2">DUF1294 domain-containing protein</fullName>
    </submittedName>
</protein>
<feature type="transmembrane region" description="Helical" evidence="1">
    <location>
        <begin position="34"/>
        <end position="52"/>
    </location>
</feature>
<reference evidence="2" key="2">
    <citation type="journal article" date="2021" name="PeerJ">
        <title>Extensive microbial diversity within the chicken gut microbiome revealed by metagenomics and culture.</title>
        <authorList>
            <person name="Gilroy R."/>
            <person name="Ravi A."/>
            <person name="Getino M."/>
            <person name="Pursley I."/>
            <person name="Horton D.L."/>
            <person name="Alikhan N.F."/>
            <person name="Baker D."/>
            <person name="Gharbi K."/>
            <person name="Hall N."/>
            <person name="Watson M."/>
            <person name="Adriaenssens E.M."/>
            <person name="Foster-Nyarko E."/>
            <person name="Jarju S."/>
            <person name="Secka A."/>
            <person name="Antonio M."/>
            <person name="Oren A."/>
            <person name="Chaudhuri R.R."/>
            <person name="La Ragione R."/>
            <person name="Hildebrand F."/>
            <person name="Pallen M.J."/>
        </authorList>
    </citation>
    <scope>NUCLEOTIDE SEQUENCE</scope>
    <source>
        <strain evidence="2">CHK176-6737</strain>
    </source>
</reference>
<keyword evidence="1" id="KW-0812">Transmembrane</keyword>
<dbReference type="InterPro" id="IPR010718">
    <property type="entry name" value="DUF1294"/>
</dbReference>
<gene>
    <name evidence="2" type="ORF">IAD23_00525</name>
</gene>
<dbReference type="Proteomes" id="UP000824125">
    <property type="component" value="Unassembled WGS sequence"/>
</dbReference>
<organism evidence="2 3">
    <name type="scientific">Candidatus Scybalenecus merdavium</name>
    <dbReference type="NCBI Taxonomy" id="2840939"/>
    <lineage>
        <taxon>Bacteria</taxon>
        <taxon>Bacillati</taxon>
        <taxon>Bacillota</taxon>
        <taxon>Clostridia</taxon>
        <taxon>Eubacteriales</taxon>
        <taxon>Oscillospiraceae</taxon>
        <taxon>Oscillospiraceae incertae sedis</taxon>
        <taxon>Candidatus Scybalenecus</taxon>
    </lineage>
</organism>
<feature type="transmembrane region" description="Helical" evidence="1">
    <location>
        <begin position="64"/>
        <end position="86"/>
    </location>
</feature>
<reference evidence="2" key="1">
    <citation type="submission" date="2020-10" db="EMBL/GenBank/DDBJ databases">
        <authorList>
            <person name="Gilroy R."/>
        </authorList>
    </citation>
    <scope>NUCLEOTIDE SEQUENCE</scope>
    <source>
        <strain evidence="2">CHK176-6737</strain>
    </source>
</reference>
<keyword evidence="1" id="KW-1133">Transmembrane helix</keyword>
<evidence type="ECO:0000313" key="3">
    <source>
        <dbReference type="Proteomes" id="UP000824125"/>
    </source>
</evidence>
<dbReference type="EMBL" id="DVNM01000002">
    <property type="protein sequence ID" value="HIU68425.1"/>
    <property type="molecule type" value="Genomic_DNA"/>
</dbReference>
<dbReference type="Pfam" id="PF06961">
    <property type="entry name" value="DUF1294"/>
    <property type="match status" value="1"/>
</dbReference>
<evidence type="ECO:0000313" key="2">
    <source>
        <dbReference type="EMBL" id="HIU68425.1"/>
    </source>
</evidence>
<name>A0A9D1MTG8_9FIRM</name>
<sequence>MLFFYFCAVNALSAILTIADKSFAKRQKWRIRESTLILVAVLGGSPAEYIAMRIIHHKTRHKKFMIGLPLIFLIQLAAVLVFLYFYKQDTFSF</sequence>
<keyword evidence="1" id="KW-0472">Membrane</keyword>
<proteinExistence type="predicted"/>
<accession>A0A9D1MTG8</accession>
<comment type="caution">
    <text evidence="2">The sequence shown here is derived from an EMBL/GenBank/DDBJ whole genome shotgun (WGS) entry which is preliminary data.</text>
</comment>